<evidence type="ECO:0000313" key="1">
    <source>
        <dbReference type="EMBL" id="CAK5113616.1"/>
    </source>
</evidence>
<keyword evidence="2" id="KW-1185">Reference proteome</keyword>
<dbReference type="EMBL" id="CAVMJV010000146">
    <property type="protein sequence ID" value="CAK5113616.1"/>
    <property type="molecule type" value="Genomic_DNA"/>
</dbReference>
<comment type="caution">
    <text evidence="1">The sequence shown here is derived from an EMBL/GenBank/DDBJ whole genome shotgun (WGS) entry which is preliminary data.</text>
</comment>
<evidence type="ECO:0000313" key="2">
    <source>
        <dbReference type="Proteomes" id="UP001497535"/>
    </source>
</evidence>
<organism evidence="1 2">
    <name type="scientific">Meloidogyne enterolobii</name>
    <name type="common">Root-knot nematode worm</name>
    <name type="synonym">Meloidogyne mayaguensis</name>
    <dbReference type="NCBI Taxonomy" id="390850"/>
    <lineage>
        <taxon>Eukaryota</taxon>
        <taxon>Metazoa</taxon>
        <taxon>Ecdysozoa</taxon>
        <taxon>Nematoda</taxon>
        <taxon>Chromadorea</taxon>
        <taxon>Rhabditida</taxon>
        <taxon>Tylenchina</taxon>
        <taxon>Tylenchomorpha</taxon>
        <taxon>Tylenchoidea</taxon>
        <taxon>Meloidogynidae</taxon>
        <taxon>Meloidogyninae</taxon>
        <taxon>Meloidogyne</taxon>
    </lineage>
</organism>
<dbReference type="Proteomes" id="UP001497535">
    <property type="component" value="Unassembled WGS sequence"/>
</dbReference>
<sequence>MAKNGCWPVVVSVVLVGWRLVCSVVRWPLPPFLISYLFSFFIVIYPRSFSLRFSPHFLISFFFFLLSPVPSKCPSVK</sequence>
<protein>
    <submittedName>
        <fullName evidence="1">Uncharacterized protein</fullName>
    </submittedName>
</protein>
<name>A0ACB1AZ78_MELEN</name>
<accession>A0ACB1AZ78</accession>
<reference evidence="1" key="1">
    <citation type="submission" date="2023-11" db="EMBL/GenBank/DDBJ databases">
        <authorList>
            <person name="Poullet M."/>
        </authorList>
    </citation>
    <scope>NUCLEOTIDE SEQUENCE</scope>
    <source>
        <strain evidence="1">E1834</strain>
    </source>
</reference>
<gene>
    <name evidence="1" type="ORF">MENTE1834_LOCUS45167</name>
</gene>
<proteinExistence type="predicted"/>